<feature type="transmembrane region" description="Helical" evidence="9">
    <location>
        <begin position="31"/>
        <end position="50"/>
    </location>
</feature>
<dbReference type="PANTHER" id="PTHR30477:SF8">
    <property type="entry name" value="METAL TRANSPORT SYSTEM MEMBRANE PROTEIN CT_070-RELATED"/>
    <property type="match status" value="1"/>
</dbReference>
<organism evidence="10 11">
    <name type="scientific">Paenibacillus swuensis</name>
    <dbReference type="NCBI Taxonomy" id="1178515"/>
    <lineage>
        <taxon>Bacteria</taxon>
        <taxon>Bacillati</taxon>
        <taxon>Bacillota</taxon>
        <taxon>Bacilli</taxon>
        <taxon>Bacillales</taxon>
        <taxon>Paenibacillaceae</taxon>
        <taxon>Paenibacillus</taxon>
    </lineage>
</organism>
<evidence type="ECO:0000256" key="3">
    <source>
        <dbReference type="ARBA" id="ARBA00022448"/>
    </source>
</evidence>
<comment type="similarity">
    <text evidence="2 8">Belongs to the ABC-3 integral membrane protein family.</text>
</comment>
<sequence length="300" mass="31527">MSDFLIILTGALVASACGILGCFLILRRMALVGDAISHAVLPGIVIAFLISGSRDSFIMLLGASAVGLLTVYLIQMFENSGVQSDASIGVVFTALFSVGVVLVSLYTRQIDLDLDCVLYGEINYVPWNTITLGGVDIGPKAIWTVGIALFLIVLFIGLFYKQFKICSFDPAMAAACGIPVALFHYLLMSLVSVTTVASFESVGAILVVGMLIVPAATAYLLTDRLSAMIGISVGVGVLSAVLGYYAAYALDASIAGCMVSVAGVLFLAALLGSPKHGVLLRNARRRRYLREANAAEGRAV</sequence>
<evidence type="ECO:0000256" key="4">
    <source>
        <dbReference type="ARBA" id="ARBA00022475"/>
    </source>
</evidence>
<keyword evidence="6 9" id="KW-1133">Transmembrane helix</keyword>
<dbReference type="GO" id="GO:0043190">
    <property type="term" value="C:ATP-binding cassette (ABC) transporter complex"/>
    <property type="evidence" value="ECO:0007669"/>
    <property type="project" value="InterPro"/>
</dbReference>
<dbReference type="GO" id="GO:0055085">
    <property type="term" value="P:transmembrane transport"/>
    <property type="evidence" value="ECO:0007669"/>
    <property type="project" value="InterPro"/>
</dbReference>
<feature type="transmembrane region" description="Helical" evidence="9">
    <location>
        <begin position="86"/>
        <end position="106"/>
    </location>
</feature>
<feature type="transmembrane region" description="Helical" evidence="9">
    <location>
        <begin position="141"/>
        <end position="160"/>
    </location>
</feature>
<dbReference type="AlphaFoldDB" id="A0A172TDI3"/>
<evidence type="ECO:0000256" key="7">
    <source>
        <dbReference type="ARBA" id="ARBA00023136"/>
    </source>
</evidence>
<reference evidence="10 11" key="1">
    <citation type="submission" date="2015-01" db="EMBL/GenBank/DDBJ databases">
        <title>Paenibacillus swuensis/DY6/whole genome sequencing.</title>
        <authorList>
            <person name="Kim M.K."/>
            <person name="Srinivasan S."/>
            <person name="Lee J.-J."/>
        </authorList>
    </citation>
    <scope>NUCLEOTIDE SEQUENCE [LARGE SCALE GENOMIC DNA]</scope>
    <source>
        <strain evidence="10 11">DY6</strain>
    </source>
</reference>
<dbReference type="STRING" id="1178515.SY83_00215"/>
<name>A0A172TDI3_9BACL</name>
<feature type="transmembrane region" description="Helical" evidence="9">
    <location>
        <begin position="56"/>
        <end position="74"/>
    </location>
</feature>
<feature type="transmembrane region" description="Helical" evidence="9">
    <location>
        <begin position="202"/>
        <end position="221"/>
    </location>
</feature>
<dbReference type="InterPro" id="IPR037294">
    <property type="entry name" value="ABC_BtuC-like"/>
</dbReference>
<dbReference type="OrthoDB" id="9788905at2"/>
<keyword evidence="4" id="KW-1003">Cell membrane</keyword>
<dbReference type="Pfam" id="PF00950">
    <property type="entry name" value="ABC-3"/>
    <property type="match status" value="1"/>
</dbReference>
<evidence type="ECO:0000256" key="2">
    <source>
        <dbReference type="ARBA" id="ARBA00008034"/>
    </source>
</evidence>
<evidence type="ECO:0000256" key="9">
    <source>
        <dbReference type="SAM" id="Phobius"/>
    </source>
</evidence>
<dbReference type="EMBL" id="CP011388">
    <property type="protein sequence ID" value="ANE45061.1"/>
    <property type="molecule type" value="Genomic_DNA"/>
</dbReference>
<dbReference type="RefSeq" id="WP_068603249.1">
    <property type="nucleotide sequence ID" value="NZ_CP011388.1"/>
</dbReference>
<dbReference type="KEGG" id="pswu:SY83_00215"/>
<dbReference type="InterPro" id="IPR001626">
    <property type="entry name" value="ABC_TroCD"/>
</dbReference>
<evidence type="ECO:0000313" key="10">
    <source>
        <dbReference type="EMBL" id="ANE45061.1"/>
    </source>
</evidence>
<accession>A0A172TDI3</accession>
<evidence type="ECO:0000256" key="6">
    <source>
        <dbReference type="ARBA" id="ARBA00022989"/>
    </source>
</evidence>
<keyword evidence="5 8" id="KW-0812">Transmembrane</keyword>
<feature type="transmembrane region" description="Helical" evidence="9">
    <location>
        <begin position="6"/>
        <end position="26"/>
    </location>
</feature>
<dbReference type="SUPFAM" id="SSF81345">
    <property type="entry name" value="ABC transporter involved in vitamin B12 uptake, BtuC"/>
    <property type="match status" value="1"/>
</dbReference>
<dbReference type="PANTHER" id="PTHR30477">
    <property type="entry name" value="ABC-TRANSPORTER METAL-BINDING PROTEIN"/>
    <property type="match status" value="1"/>
</dbReference>
<evidence type="ECO:0000313" key="11">
    <source>
        <dbReference type="Proteomes" id="UP000076927"/>
    </source>
</evidence>
<proteinExistence type="inferred from homology"/>
<evidence type="ECO:0000256" key="1">
    <source>
        <dbReference type="ARBA" id="ARBA00004651"/>
    </source>
</evidence>
<protein>
    <submittedName>
        <fullName evidence="10">Iron ABC transporter</fullName>
    </submittedName>
</protein>
<keyword evidence="3 8" id="KW-0813">Transport</keyword>
<evidence type="ECO:0000256" key="5">
    <source>
        <dbReference type="ARBA" id="ARBA00022692"/>
    </source>
</evidence>
<dbReference type="CDD" id="cd06550">
    <property type="entry name" value="TM_ABC_iron-siderophores_like"/>
    <property type="match status" value="1"/>
</dbReference>
<keyword evidence="7 9" id="KW-0472">Membrane</keyword>
<dbReference type="Gene3D" id="1.10.3470.10">
    <property type="entry name" value="ABC transporter involved in vitamin B12 uptake, BtuC"/>
    <property type="match status" value="1"/>
</dbReference>
<evidence type="ECO:0000256" key="8">
    <source>
        <dbReference type="RuleBase" id="RU003943"/>
    </source>
</evidence>
<gene>
    <name evidence="10" type="ORF">SY83_00215</name>
</gene>
<feature type="transmembrane region" description="Helical" evidence="9">
    <location>
        <begin position="253"/>
        <end position="272"/>
    </location>
</feature>
<dbReference type="GO" id="GO:0010043">
    <property type="term" value="P:response to zinc ion"/>
    <property type="evidence" value="ECO:0007669"/>
    <property type="project" value="TreeGrafter"/>
</dbReference>
<feature type="transmembrane region" description="Helical" evidence="9">
    <location>
        <begin position="172"/>
        <end position="196"/>
    </location>
</feature>
<keyword evidence="11" id="KW-1185">Reference proteome</keyword>
<dbReference type="Proteomes" id="UP000076927">
    <property type="component" value="Chromosome"/>
</dbReference>
<feature type="transmembrane region" description="Helical" evidence="9">
    <location>
        <begin position="228"/>
        <end position="247"/>
    </location>
</feature>
<comment type="subcellular location">
    <subcellularLocation>
        <location evidence="1 8">Cell membrane</location>
        <topology evidence="1 8">Multi-pass membrane protein</topology>
    </subcellularLocation>
</comment>
<dbReference type="PATRIC" id="fig|1178515.4.peg.46"/>